<dbReference type="Pfam" id="PF06055">
    <property type="entry name" value="ExoD"/>
    <property type="match status" value="1"/>
</dbReference>
<sequence length="310" mass="33555">MDPMSAHDPRETTRETTAEPGLDAGARPEASAAETPGTEAEGVETPGTEAEGVETPGTEAAERRRRLREAIERLQQRRAERRAAKAARLAAEADTPQARRARALHEAMEHKRITLVLRAVVDTVEGDRISIREIVEAFGERAFGFVIILFSLPNCIPAPPGMNSVFGLPVLLFAVQMALGKRRPWLPRRLMDKTFAVSTFRKIIDLAEPRLRWVESLCRPRYTGLFGDRGDRLIGVFAVLLAACVIIPLPGTNFVPSIALVVLAIAIMQEDGVMLGIGGLLGLAGMVYTVGLSWAIVGVALFAAEKAGGM</sequence>
<keyword evidence="2" id="KW-0472">Membrane</keyword>
<dbReference type="AlphaFoldDB" id="A0A917V3E5"/>
<comment type="caution">
    <text evidence="3">The sequence shown here is derived from an EMBL/GenBank/DDBJ whole genome shotgun (WGS) entry which is preliminary data.</text>
</comment>
<evidence type="ECO:0008006" key="5">
    <source>
        <dbReference type="Google" id="ProtNLM"/>
    </source>
</evidence>
<feature type="transmembrane region" description="Helical" evidence="2">
    <location>
        <begin position="234"/>
        <end position="267"/>
    </location>
</feature>
<feature type="region of interest" description="Disordered" evidence="1">
    <location>
        <begin position="1"/>
        <end position="63"/>
    </location>
</feature>
<keyword evidence="2" id="KW-1133">Transmembrane helix</keyword>
<dbReference type="PANTHER" id="PTHR41795">
    <property type="entry name" value="EXOPOLYSACCHARIDE SYNTHESIS PROTEIN"/>
    <property type="match status" value="1"/>
</dbReference>
<proteinExistence type="predicted"/>
<feature type="transmembrane region" description="Helical" evidence="2">
    <location>
        <begin position="273"/>
        <end position="304"/>
    </location>
</feature>
<gene>
    <name evidence="3" type="ORF">GCM10011322_21110</name>
</gene>
<dbReference type="PANTHER" id="PTHR41795:SF1">
    <property type="entry name" value="EXOPOLYSACCHARIDE SYNTHESIS PROTEIN"/>
    <property type="match status" value="1"/>
</dbReference>
<organism evidence="3 4">
    <name type="scientific">Salinarimonas ramus</name>
    <dbReference type="NCBI Taxonomy" id="690164"/>
    <lineage>
        <taxon>Bacteria</taxon>
        <taxon>Pseudomonadati</taxon>
        <taxon>Pseudomonadota</taxon>
        <taxon>Alphaproteobacteria</taxon>
        <taxon>Hyphomicrobiales</taxon>
        <taxon>Salinarimonadaceae</taxon>
        <taxon>Salinarimonas</taxon>
    </lineage>
</organism>
<evidence type="ECO:0000256" key="1">
    <source>
        <dbReference type="SAM" id="MobiDB-lite"/>
    </source>
</evidence>
<feature type="transmembrane region" description="Helical" evidence="2">
    <location>
        <begin position="161"/>
        <end position="179"/>
    </location>
</feature>
<dbReference type="InterPro" id="IPR010331">
    <property type="entry name" value="ExoD"/>
</dbReference>
<feature type="compositionally biased region" description="Basic and acidic residues" evidence="1">
    <location>
        <begin position="1"/>
        <end position="17"/>
    </location>
</feature>
<protein>
    <recommendedName>
        <fullName evidence="5">Exopolysaccharide biosynthesis protein</fullName>
    </recommendedName>
</protein>
<evidence type="ECO:0000313" key="4">
    <source>
        <dbReference type="Proteomes" id="UP000600449"/>
    </source>
</evidence>
<reference evidence="3 4" key="1">
    <citation type="journal article" date="2014" name="Int. J. Syst. Evol. Microbiol.">
        <title>Complete genome sequence of Corynebacterium casei LMG S-19264T (=DSM 44701T), isolated from a smear-ripened cheese.</title>
        <authorList>
            <consortium name="US DOE Joint Genome Institute (JGI-PGF)"/>
            <person name="Walter F."/>
            <person name="Albersmeier A."/>
            <person name="Kalinowski J."/>
            <person name="Ruckert C."/>
        </authorList>
    </citation>
    <scope>NUCLEOTIDE SEQUENCE [LARGE SCALE GENOMIC DNA]</scope>
    <source>
        <strain evidence="3 4">CGMCC 1.9161</strain>
    </source>
</reference>
<evidence type="ECO:0000313" key="3">
    <source>
        <dbReference type="EMBL" id="GGK34158.1"/>
    </source>
</evidence>
<evidence type="ECO:0000256" key="2">
    <source>
        <dbReference type="SAM" id="Phobius"/>
    </source>
</evidence>
<keyword evidence="2" id="KW-0812">Transmembrane</keyword>
<accession>A0A917V3E5</accession>
<dbReference type="EMBL" id="BMMF01000005">
    <property type="protein sequence ID" value="GGK34158.1"/>
    <property type="molecule type" value="Genomic_DNA"/>
</dbReference>
<keyword evidence="4" id="KW-1185">Reference proteome</keyword>
<name>A0A917V3E5_9HYPH</name>
<dbReference type="Proteomes" id="UP000600449">
    <property type="component" value="Unassembled WGS sequence"/>
</dbReference>